<reference evidence="1" key="1">
    <citation type="submission" date="2023-07" db="EMBL/GenBank/DDBJ databases">
        <title>Genome content predicts the carbon catabolic preferences of heterotrophic bacteria.</title>
        <authorList>
            <person name="Gralka M."/>
        </authorList>
    </citation>
    <scope>NUCLEOTIDE SEQUENCE</scope>
    <source>
        <strain evidence="1">4G09</strain>
    </source>
</reference>
<sequence>MSGQNRLFKALAVRGSTVKYLTLFFIIIFSNLSYADKWGSPEVTSALNENSSIVVRVTPGDGFLNHDLKSSEKDFAKAQYFKWNGSNAYDIYQEITLKNPAAPIRVLVANDGTLVTIDNWYSTGSGKVIVIYAPNGELIKEYELTGLFPKKADFDKLGRSVSSIQWRCTGLQPELRYGYLYVPHVLGGSLRFSLQTGGLDKIQPDSKCK</sequence>
<proteinExistence type="predicted"/>
<comment type="caution">
    <text evidence="1">The sequence shown here is derived from an EMBL/GenBank/DDBJ whole genome shotgun (WGS) entry which is preliminary data.</text>
</comment>
<name>A0ABT9FCK2_9GAMM</name>
<organism evidence="1 2">
    <name type="scientific">Pseudoalteromonas marina</name>
    <dbReference type="NCBI Taxonomy" id="267375"/>
    <lineage>
        <taxon>Bacteria</taxon>
        <taxon>Pseudomonadati</taxon>
        <taxon>Pseudomonadota</taxon>
        <taxon>Gammaproteobacteria</taxon>
        <taxon>Alteromonadales</taxon>
        <taxon>Pseudoalteromonadaceae</taxon>
        <taxon>Pseudoalteromonas</taxon>
    </lineage>
</organism>
<evidence type="ECO:0000313" key="1">
    <source>
        <dbReference type="EMBL" id="MDP2564514.1"/>
    </source>
</evidence>
<keyword evidence="2" id="KW-1185">Reference proteome</keyword>
<dbReference type="EMBL" id="JAUYVT010000005">
    <property type="protein sequence ID" value="MDP2564514.1"/>
    <property type="molecule type" value="Genomic_DNA"/>
</dbReference>
<accession>A0ABT9FCK2</accession>
<gene>
    <name evidence="1" type="ORF">Q8W34_07700</name>
</gene>
<protein>
    <submittedName>
        <fullName evidence="1">Uncharacterized protein</fullName>
    </submittedName>
</protein>
<dbReference type="Proteomes" id="UP001177212">
    <property type="component" value="Unassembled WGS sequence"/>
</dbReference>
<dbReference type="RefSeq" id="WP_305471785.1">
    <property type="nucleotide sequence ID" value="NZ_JAUYVT010000005.1"/>
</dbReference>
<evidence type="ECO:0000313" key="2">
    <source>
        <dbReference type="Proteomes" id="UP001177212"/>
    </source>
</evidence>